<accession>A0A931GDX1</accession>
<dbReference type="Pfam" id="PF00753">
    <property type="entry name" value="Lactamase_B"/>
    <property type="match status" value="1"/>
</dbReference>
<gene>
    <name evidence="2" type="ORF">IW252_000187</name>
</gene>
<evidence type="ECO:0000313" key="2">
    <source>
        <dbReference type="EMBL" id="MBG6083420.1"/>
    </source>
</evidence>
<dbReference type="Gene3D" id="3.60.15.10">
    <property type="entry name" value="Ribonuclease Z/Hydroxyacylglutathione hydrolase-like"/>
    <property type="match status" value="1"/>
</dbReference>
<reference evidence="2" key="1">
    <citation type="submission" date="2020-11" db="EMBL/GenBank/DDBJ databases">
        <title>Sequencing the genomes of 1000 actinobacteria strains.</title>
        <authorList>
            <person name="Klenk H.-P."/>
        </authorList>
    </citation>
    <scope>NUCLEOTIDE SEQUENCE</scope>
    <source>
        <strain evidence="2">DSM 26152</strain>
    </source>
</reference>
<evidence type="ECO:0000313" key="3">
    <source>
        <dbReference type="Proteomes" id="UP000625033"/>
    </source>
</evidence>
<sequence>MGTSTLVAETAQFTVRTISVSEMHNNVYLITSRGTGRQVLIDAADDVEAIGRLRRESAEDTQQSVQLEWILTTHQHWDHVRALRAVAEDSGARIAAGADDADAIAEAESVTMDRHLIHGERISSGDLTLDCVHLRGHTPGSIAYVLTEGLERPLIFSGDALFPGGVGNTWGDPERFAQLLGDVTERLFGVYDDATVLPGHGAGTTLEAERGQLPAWKARGW</sequence>
<dbReference type="PANTHER" id="PTHR46233:SF1">
    <property type="entry name" value="CONSERVED PROTEIN"/>
    <property type="match status" value="1"/>
</dbReference>
<dbReference type="InterPro" id="IPR036866">
    <property type="entry name" value="RibonucZ/Hydroxyglut_hydro"/>
</dbReference>
<dbReference type="PANTHER" id="PTHR46233">
    <property type="entry name" value="HYDROXYACYLGLUTATHIONE HYDROLASE GLOC"/>
    <property type="match status" value="1"/>
</dbReference>
<proteinExistence type="predicted"/>
<evidence type="ECO:0000259" key="1">
    <source>
        <dbReference type="SMART" id="SM00849"/>
    </source>
</evidence>
<dbReference type="RefSeq" id="WP_196834857.1">
    <property type="nucleotide sequence ID" value="NZ_JADOTZ010000001.1"/>
</dbReference>
<dbReference type="SUPFAM" id="SSF56281">
    <property type="entry name" value="Metallo-hydrolase/oxidoreductase"/>
    <property type="match status" value="1"/>
</dbReference>
<dbReference type="CDD" id="cd06262">
    <property type="entry name" value="metallo-hydrolase-like_MBL-fold"/>
    <property type="match status" value="1"/>
</dbReference>
<dbReference type="InterPro" id="IPR001279">
    <property type="entry name" value="Metallo-B-lactamas"/>
</dbReference>
<dbReference type="GO" id="GO:0016787">
    <property type="term" value="F:hydrolase activity"/>
    <property type="evidence" value="ECO:0007669"/>
    <property type="project" value="UniProtKB-KW"/>
</dbReference>
<dbReference type="EMBL" id="JADOTZ010000001">
    <property type="protein sequence ID" value="MBG6083420.1"/>
    <property type="molecule type" value="Genomic_DNA"/>
</dbReference>
<name>A0A931GDX1_9MICC</name>
<feature type="domain" description="Metallo-beta-lactamase" evidence="1">
    <location>
        <begin position="24"/>
        <end position="200"/>
    </location>
</feature>
<organism evidence="2 3">
    <name type="scientific">Zhihengliuella flava</name>
    <dbReference type="NCBI Taxonomy" id="1285193"/>
    <lineage>
        <taxon>Bacteria</taxon>
        <taxon>Bacillati</taxon>
        <taxon>Actinomycetota</taxon>
        <taxon>Actinomycetes</taxon>
        <taxon>Micrococcales</taxon>
        <taxon>Micrococcaceae</taxon>
        <taxon>Zhihengliuella</taxon>
    </lineage>
</organism>
<comment type="caution">
    <text evidence="2">The sequence shown here is derived from an EMBL/GenBank/DDBJ whole genome shotgun (WGS) entry which is preliminary data.</text>
</comment>
<keyword evidence="2" id="KW-0378">Hydrolase</keyword>
<dbReference type="InterPro" id="IPR051453">
    <property type="entry name" value="MBL_Glyoxalase_II"/>
</dbReference>
<dbReference type="AlphaFoldDB" id="A0A931GDX1"/>
<keyword evidence="3" id="KW-1185">Reference proteome</keyword>
<dbReference type="Proteomes" id="UP000625033">
    <property type="component" value="Unassembled WGS sequence"/>
</dbReference>
<protein>
    <submittedName>
        <fullName evidence="2">Glyoxylase-like metal-dependent hydrolase (Beta-lactamase superfamily II)</fullName>
    </submittedName>
</protein>
<dbReference type="SMART" id="SM00849">
    <property type="entry name" value="Lactamase_B"/>
    <property type="match status" value="1"/>
</dbReference>